<dbReference type="Pfam" id="PF00580">
    <property type="entry name" value="UvrD-helicase"/>
    <property type="match status" value="1"/>
</dbReference>
<dbReference type="InterPro" id="IPR027417">
    <property type="entry name" value="P-loop_NTPase"/>
</dbReference>
<evidence type="ECO:0000313" key="7">
    <source>
        <dbReference type="Proteomes" id="UP000288804"/>
    </source>
</evidence>
<keyword evidence="2" id="KW-0378">Hydrolase</keyword>
<organism evidence="6 7">
    <name type="scientific">Yersinia hibernica</name>
    <dbReference type="NCBI Taxonomy" id="2339259"/>
    <lineage>
        <taxon>Bacteria</taxon>
        <taxon>Pseudomonadati</taxon>
        <taxon>Pseudomonadota</taxon>
        <taxon>Gammaproteobacteria</taxon>
        <taxon>Enterobacterales</taxon>
        <taxon>Yersiniaceae</taxon>
        <taxon>Yersinia</taxon>
    </lineage>
</organism>
<evidence type="ECO:0000256" key="1">
    <source>
        <dbReference type="ARBA" id="ARBA00022741"/>
    </source>
</evidence>
<gene>
    <name evidence="6" type="ORF">D5F51_17570</name>
</gene>
<evidence type="ECO:0000259" key="5">
    <source>
        <dbReference type="Pfam" id="PF00580"/>
    </source>
</evidence>
<evidence type="ECO:0000256" key="3">
    <source>
        <dbReference type="ARBA" id="ARBA00022806"/>
    </source>
</evidence>
<keyword evidence="1" id="KW-0547">Nucleotide-binding</keyword>
<keyword evidence="7" id="KW-1185">Reference proteome</keyword>
<proteinExistence type="predicted"/>
<keyword evidence="4" id="KW-0067">ATP-binding</keyword>
<feature type="domain" description="UvrD-like helicase ATP-binding" evidence="5">
    <location>
        <begin position="37"/>
        <end position="150"/>
    </location>
</feature>
<name>A0ABX5R3I6_9GAMM</name>
<dbReference type="Gene3D" id="3.40.50.300">
    <property type="entry name" value="P-loop containing nucleotide triphosphate hydrolases"/>
    <property type="match status" value="1"/>
</dbReference>
<evidence type="ECO:0000256" key="2">
    <source>
        <dbReference type="ARBA" id="ARBA00022801"/>
    </source>
</evidence>
<dbReference type="InterPro" id="IPR014016">
    <property type="entry name" value="UvrD-like_ATP-bd"/>
</dbReference>
<dbReference type="Proteomes" id="UP000288804">
    <property type="component" value="Chromosome"/>
</dbReference>
<dbReference type="SUPFAM" id="SSF52540">
    <property type="entry name" value="P-loop containing nucleoside triphosphate hydrolases"/>
    <property type="match status" value="1"/>
</dbReference>
<protein>
    <recommendedName>
        <fullName evidence="5">UvrD-like helicase ATP-binding domain-containing protein</fullName>
    </recommendedName>
</protein>
<reference evidence="7" key="1">
    <citation type="submission" date="2018-09" db="EMBL/GenBank/DDBJ databases">
        <title>Yersinia hibernicus sp. nov.</title>
        <authorList>
            <person name="Nguyen S.V."/>
            <person name="Mundanda D.M."/>
            <person name="Anes J."/>
            <person name="Fanning S."/>
        </authorList>
    </citation>
    <scope>NUCLEOTIDE SEQUENCE [LARGE SCALE GENOMIC DNA]</scope>
    <source>
        <strain evidence="7">CFS1934</strain>
    </source>
</reference>
<sequence>MSVINISDNDILYAESILLKNGDRFDQERKDFIKNLQTIDLQAVPGSGKSTALLAKLLILERYMPFSDGRGILVISHTNAAIDELKSRIGKYCPKLFTYPNFIGTIQSFTNTYLAGHYLKLRFNTQLRIVDDQQFIDSLIKYYTRIKWDDNYGKLAKFFYGRNIKEAKRLGKILGNEDSKSINKICELLIEENIKKLHFDFIERKFGRAADLVVMVNCQIPSDDLIVHFF</sequence>
<evidence type="ECO:0000313" key="6">
    <source>
        <dbReference type="EMBL" id="QAX80186.1"/>
    </source>
</evidence>
<evidence type="ECO:0000256" key="4">
    <source>
        <dbReference type="ARBA" id="ARBA00022840"/>
    </source>
</evidence>
<dbReference type="EMBL" id="CP032487">
    <property type="protein sequence ID" value="QAX80186.1"/>
    <property type="molecule type" value="Genomic_DNA"/>
</dbReference>
<keyword evidence="3" id="KW-0347">Helicase</keyword>
<dbReference type="RefSeq" id="WP_129198114.1">
    <property type="nucleotide sequence ID" value="NZ_CP032487.1"/>
</dbReference>
<accession>A0ABX5R3I6</accession>